<organism evidence="1 2">
    <name type="scientific">Kosakonia sacchari</name>
    <dbReference type="NCBI Taxonomy" id="1158459"/>
    <lineage>
        <taxon>Bacteria</taxon>
        <taxon>Pseudomonadati</taxon>
        <taxon>Pseudomonadota</taxon>
        <taxon>Gammaproteobacteria</taxon>
        <taxon>Enterobacterales</taxon>
        <taxon>Enterobacteriaceae</taxon>
        <taxon>Kosakonia</taxon>
    </lineage>
</organism>
<dbReference type="RefSeq" id="WP_305736645.1">
    <property type="nucleotide sequence ID" value="NZ_CP137744.1"/>
</dbReference>
<proteinExistence type="predicted"/>
<accession>A0ABZ0MKT9</accession>
<gene>
    <name evidence="1" type="ORF">Q8Y70_15960</name>
</gene>
<protein>
    <submittedName>
        <fullName evidence="1">Uncharacterized protein</fullName>
    </submittedName>
</protein>
<dbReference type="Proteomes" id="UP001302368">
    <property type="component" value="Chromosome"/>
</dbReference>
<evidence type="ECO:0000313" key="2">
    <source>
        <dbReference type="Proteomes" id="UP001302368"/>
    </source>
</evidence>
<sequence>MKRGYRSHGNDPEYGGIAELSDAAAQSFLIRKYDFYFQIRSLMPLSGETAATAILVAINNDSH</sequence>
<reference evidence="1 2" key="1">
    <citation type="submission" date="2023-10" db="EMBL/GenBank/DDBJ databases">
        <title>Genome sequencing of the isolated polysaccharide-producing bacterium Kosakonia sacchari KS2022.</title>
        <authorList>
            <person name="Yi X."/>
        </authorList>
    </citation>
    <scope>NUCLEOTIDE SEQUENCE [LARGE SCALE GENOMIC DNA]</scope>
    <source>
        <strain evidence="1 2">KS2022</strain>
    </source>
</reference>
<evidence type="ECO:0000313" key="1">
    <source>
        <dbReference type="EMBL" id="WOZ76092.1"/>
    </source>
</evidence>
<dbReference type="EMBL" id="CP137744">
    <property type="protein sequence ID" value="WOZ76092.1"/>
    <property type="molecule type" value="Genomic_DNA"/>
</dbReference>
<keyword evidence="2" id="KW-1185">Reference proteome</keyword>
<name>A0ABZ0MKT9_9ENTR</name>